<dbReference type="FunCoup" id="A0A482WXV5">
    <property type="interactions" value="2304"/>
</dbReference>
<evidence type="ECO:0000256" key="1">
    <source>
        <dbReference type="ARBA" id="ARBA00009271"/>
    </source>
</evidence>
<keyword evidence="2 4" id="KW-0853">WD repeat</keyword>
<gene>
    <name evidence="7" type="ORF">LSTR_LSTR005487</name>
</gene>
<proteinExistence type="inferred from homology"/>
<dbReference type="PANTHER" id="PTHR19878">
    <property type="entry name" value="AUTOPHAGY PROTEIN 16-LIKE"/>
    <property type="match status" value="1"/>
</dbReference>
<dbReference type="AlphaFoldDB" id="A0A482WXV5"/>
<dbReference type="CDD" id="cd00200">
    <property type="entry name" value="WD40"/>
    <property type="match status" value="1"/>
</dbReference>
<evidence type="ECO:0000256" key="2">
    <source>
        <dbReference type="ARBA" id="ARBA00022574"/>
    </source>
</evidence>
<evidence type="ECO:0000256" key="4">
    <source>
        <dbReference type="PROSITE-ProRule" id="PRU00221"/>
    </source>
</evidence>
<dbReference type="GO" id="GO:0043495">
    <property type="term" value="F:protein-membrane adaptor activity"/>
    <property type="evidence" value="ECO:0007669"/>
    <property type="project" value="TreeGrafter"/>
</dbReference>
<evidence type="ECO:0000256" key="3">
    <source>
        <dbReference type="ARBA" id="ARBA00022737"/>
    </source>
</evidence>
<keyword evidence="5" id="KW-0175">Coiled coil</keyword>
<dbReference type="PROSITE" id="PS00678">
    <property type="entry name" value="WD_REPEATS_1"/>
    <property type="match status" value="2"/>
</dbReference>
<dbReference type="InterPro" id="IPR013923">
    <property type="entry name" value="Autophagy-rel_prot_16_dom"/>
</dbReference>
<dbReference type="InterPro" id="IPR020472">
    <property type="entry name" value="WD40_PAC1"/>
</dbReference>
<protein>
    <recommendedName>
        <fullName evidence="6">Autophagy-related protein 16 domain-containing protein</fullName>
    </recommendedName>
</protein>
<dbReference type="GO" id="GO:0000045">
    <property type="term" value="P:autophagosome assembly"/>
    <property type="evidence" value="ECO:0007669"/>
    <property type="project" value="InterPro"/>
</dbReference>
<accession>A0A482WXV5</accession>
<dbReference type="InterPro" id="IPR001680">
    <property type="entry name" value="WD40_rpt"/>
</dbReference>
<keyword evidence="3" id="KW-0677">Repeat</keyword>
<dbReference type="PROSITE" id="PS50294">
    <property type="entry name" value="WD_REPEATS_REGION"/>
    <property type="match status" value="3"/>
</dbReference>
<dbReference type="Gene3D" id="2.130.10.10">
    <property type="entry name" value="YVTN repeat-like/Quinoprotein amine dehydrogenase"/>
    <property type="match status" value="2"/>
</dbReference>
<dbReference type="Proteomes" id="UP000291343">
    <property type="component" value="Unassembled WGS sequence"/>
</dbReference>
<feature type="repeat" description="WD" evidence="4">
    <location>
        <begin position="348"/>
        <end position="389"/>
    </location>
</feature>
<feature type="repeat" description="WD" evidence="4">
    <location>
        <begin position="306"/>
        <end position="347"/>
    </location>
</feature>
<dbReference type="InParanoid" id="A0A482WXV5"/>
<dbReference type="GO" id="GO:0034045">
    <property type="term" value="C:phagophore assembly site membrane"/>
    <property type="evidence" value="ECO:0007669"/>
    <property type="project" value="TreeGrafter"/>
</dbReference>
<dbReference type="InterPro" id="IPR045160">
    <property type="entry name" value="ATG16"/>
</dbReference>
<evidence type="ECO:0000256" key="5">
    <source>
        <dbReference type="SAM" id="Coils"/>
    </source>
</evidence>
<organism evidence="7 8">
    <name type="scientific">Laodelphax striatellus</name>
    <name type="common">Small brown planthopper</name>
    <name type="synonym">Delphax striatella</name>
    <dbReference type="NCBI Taxonomy" id="195883"/>
    <lineage>
        <taxon>Eukaryota</taxon>
        <taxon>Metazoa</taxon>
        <taxon>Ecdysozoa</taxon>
        <taxon>Arthropoda</taxon>
        <taxon>Hexapoda</taxon>
        <taxon>Insecta</taxon>
        <taxon>Pterygota</taxon>
        <taxon>Neoptera</taxon>
        <taxon>Paraneoptera</taxon>
        <taxon>Hemiptera</taxon>
        <taxon>Auchenorrhyncha</taxon>
        <taxon>Fulgoroidea</taxon>
        <taxon>Delphacidae</taxon>
        <taxon>Criomorphinae</taxon>
        <taxon>Laodelphax</taxon>
    </lineage>
</organism>
<dbReference type="SMR" id="A0A482WXV5"/>
<dbReference type="Pfam" id="PF00400">
    <property type="entry name" value="WD40"/>
    <property type="match status" value="5"/>
</dbReference>
<dbReference type="CDD" id="cd22887">
    <property type="entry name" value="Atg16_CCD"/>
    <property type="match status" value="1"/>
</dbReference>
<dbReference type="PRINTS" id="PR00320">
    <property type="entry name" value="GPROTEINBRPT"/>
</dbReference>
<sequence>MAVEGELFSQSDWRKSIISQIQKRNKDENLKFHDLILFHNRLFDNWTALRHENLQLTIQNEKLRVEGGGSSGGGANETKISILEQKLLNQQEELTELHKRRGEKAQLINDLKDSLKDKEKQINELEERLAASSSECNRLRAEIEMYNVNRKNLEDLNLHVKDELHALQLEFVHLEVKLRKTQDENARLLEKLMKYKTKDAEKMNEENENFLSDIFKFVTRHRNAKMQKEIEDAVKEPRGLSPEQVFNLPFSSAIPKKPILKFDAHDGEVDAVKWSPVDRLVATGGGDRKVKLWDVSNGILEPRGILLGSNRGVMSVDFDSTGTVILGASSDQATRVWTVADQRLRHTLTGHSDKVMAAKFIGEATKVVTGSYDRTLKIWDLRGRACQHTKFAGSSCNDLVTSDGSGSTVISGHFDKKIRFWDTRTESLENVVELNGKITSLDISKDGRFLLACVRDDTLRIIDLRKTNTLLHTLSEDGLKISCDWARAVFSSDAKQVAVGSSDGSVFVLETTTNKVEVVLKDEHKAAVTAVAWHPYANFIASVGRNRQAVVWGDM</sequence>
<comment type="similarity">
    <text evidence="1">Belongs to the WD repeat ATG16 family.</text>
</comment>
<feature type="repeat" description="WD" evidence="4">
    <location>
        <begin position="262"/>
        <end position="298"/>
    </location>
</feature>
<dbReference type="Pfam" id="PF08614">
    <property type="entry name" value="ATG16"/>
    <property type="match status" value="1"/>
</dbReference>
<dbReference type="STRING" id="195883.A0A482WXV5"/>
<comment type="caution">
    <text evidence="7">The sequence shown here is derived from an EMBL/GenBank/DDBJ whole genome shotgun (WGS) entry which is preliminary data.</text>
</comment>
<dbReference type="PANTHER" id="PTHR19878:SF8">
    <property type="entry name" value="AUTOPHAGY-RELATED 16, ISOFORM F"/>
    <property type="match status" value="1"/>
</dbReference>
<keyword evidence="8" id="KW-1185">Reference proteome</keyword>
<dbReference type="GO" id="GO:0000421">
    <property type="term" value="C:autophagosome membrane"/>
    <property type="evidence" value="ECO:0007669"/>
    <property type="project" value="TreeGrafter"/>
</dbReference>
<dbReference type="PROSITE" id="PS50082">
    <property type="entry name" value="WD_REPEATS_2"/>
    <property type="match status" value="4"/>
</dbReference>
<feature type="coiled-coil region" evidence="5">
    <location>
        <begin position="80"/>
        <end position="198"/>
    </location>
</feature>
<dbReference type="SMART" id="SM00320">
    <property type="entry name" value="WD40"/>
    <property type="match status" value="7"/>
</dbReference>
<feature type="repeat" description="WD" evidence="4">
    <location>
        <begin position="521"/>
        <end position="555"/>
    </location>
</feature>
<evidence type="ECO:0000313" key="8">
    <source>
        <dbReference type="Proteomes" id="UP000291343"/>
    </source>
</evidence>
<dbReference type="InterPro" id="IPR019775">
    <property type="entry name" value="WD40_repeat_CS"/>
</dbReference>
<name>A0A482WXV5_LAOST</name>
<dbReference type="InterPro" id="IPR015943">
    <property type="entry name" value="WD40/YVTN_repeat-like_dom_sf"/>
</dbReference>
<reference evidence="7 8" key="1">
    <citation type="journal article" date="2017" name="Gigascience">
        <title>Genome sequence of the small brown planthopper, Laodelphax striatellus.</title>
        <authorList>
            <person name="Zhu J."/>
            <person name="Jiang F."/>
            <person name="Wang X."/>
            <person name="Yang P."/>
            <person name="Bao Y."/>
            <person name="Zhao W."/>
            <person name="Wang W."/>
            <person name="Lu H."/>
            <person name="Wang Q."/>
            <person name="Cui N."/>
            <person name="Li J."/>
            <person name="Chen X."/>
            <person name="Luo L."/>
            <person name="Yu J."/>
            <person name="Kang L."/>
            <person name="Cui F."/>
        </authorList>
    </citation>
    <scope>NUCLEOTIDE SEQUENCE [LARGE SCALE GENOMIC DNA]</scope>
    <source>
        <strain evidence="7">Lst14</strain>
    </source>
</reference>
<evidence type="ECO:0000259" key="6">
    <source>
        <dbReference type="Pfam" id="PF08614"/>
    </source>
</evidence>
<dbReference type="OrthoDB" id="6262491at2759"/>
<dbReference type="EMBL" id="QKKF02022802">
    <property type="protein sequence ID" value="RZF38126.1"/>
    <property type="molecule type" value="Genomic_DNA"/>
</dbReference>
<dbReference type="InterPro" id="IPR036322">
    <property type="entry name" value="WD40_repeat_dom_sf"/>
</dbReference>
<dbReference type="SUPFAM" id="SSF50978">
    <property type="entry name" value="WD40 repeat-like"/>
    <property type="match status" value="1"/>
</dbReference>
<evidence type="ECO:0000313" key="7">
    <source>
        <dbReference type="EMBL" id="RZF38126.1"/>
    </source>
</evidence>
<dbReference type="GO" id="GO:0034274">
    <property type="term" value="C:Atg12-Atg5-Atg16 complex"/>
    <property type="evidence" value="ECO:0007669"/>
    <property type="project" value="TreeGrafter"/>
</dbReference>
<feature type="domain" description="Autophagy-related protein 16" evidence="6">
    <location>
        <begin position="17"/>
        <end position="204"/>
    </location>
</feature>